<sequence length="143" mass="15779">MDGGRPRCKQLIDFTTSCRWTEICYKLDGIVVAVVAVILVLVVVVVVVIVVVGSSGSSTTTANSVSTTLESNTLESMPKTLAKFNYMMQLAILRLWKSIIIGKIPYNLFQNLNTNTTTAVTTESTQQEYNARQVSCTISRDFF</sequence>
<organism evidence="2 3">
    <name type="scientific">Glossina brevipalpis</name>
    <dbReference type="NCBI Taxonomy" id="37001"/>
    <lineage>
        <taxon>Eukaryota</taxon>
        <taxon>Metazoa</taxon>
        <taxon>Ecdysozoa</taxon>
        <taxon>Arthropoda</taxon>
        <taxon>Hexapoda</taxon>
        <taxon>Insecta</taxon>
        <taxon>Pterygota</taxon>
        <taxon>Neoptera</taxon>
        <taxon>Endopterygota</taxon>
        <taxon>Diptera</taxon>
        <taxon>Brachycera</taxon>
        <taxon>Muscomorpha</taxon>
        <taxon>Hippoboscoidea</taxon>
        <taxon>Glossinidae</taxon>
        <taxon>Glossina</taxon>
    </lineage>
</organism>
<reference evidence="2" key="2">
    <citation type="submission" date="2020-05" db="UniProtKB">
        <authorList>
            <consortium name="EnsemblMetazoa"/>
        </authorList>
    </citation>
    <scope>IDENTIFICATION</scope>
    <source>
        <strain evidence="2">IAEA</strain>
    </source>
</reference>
<keyword evidence="1" id="KW-0812">Transmembrane</keyword>
<protein>
    <submittedName>
        <fullName evidence="2">Uncharacterized protein</fullName>
    </submittedName>
</protein>
<proteinExistence type="predicted"/>
<keyword evidence="1" id="KW-1133">Transmembrane helix</keyword>
<evidence type="ECO:0000313" key="2">
    <source>
        <dbReference type="EnsemblMetazoa" id="GBRI007696-PA"/>
    </source>
</evidence>
<dbReference type="AlphaFoldDB" id="A0A1A9W674"/>
<accession>A0A1A9W674</accession>
<reference evidence="3" key="1">
    <citation type="submission" date="2014-03" db="EMBL/GenBank/DDBJ databases">
        <authorList>
            <person name="Aksoy S."/>
            <person name="Warren W."/>
            <person name="Wilson R.K."/>
        </authorList>
    </citation>
    <scope>NUCLEOTIDE SEQUENCE [LARGE SCALE GENOMIC DNA]</scope>
    <source>
        <strain evidence="3">IAEA</strain>
    </source>
</reference>
<feature type="transmembrane region" description="Helical" evidence="1">
    <location>
        <begin position="30"/>
        <end position="52"/>
    </location>
</feature>
<dbReference type="EnsemblMetazoa" id="GBRI007696-RA">
    <property type="protein sequence ID" value="GBRI007696-PA"/>
    <property type="gene ID" value="GBRI007696"/>
</dbReference>
<evidence type="ECO:0000313" key="3">
    <source>
        <dbReference type="Proteomes" id="UP000091820"/>
    </source>
</evidence>
<evidence type="ECO:0000256" key="1">
    <source>
        <dbReference type="SAM" id="Phobius"/>
    </source>
</evidence>
<dbReference type="Proteomes" id="UP000091820">
    <property type="component" value="Unassembled WGS sequence"/>
</dbReference>
<keyword evidence="1" id="KW-0472">Membrane</keyword>
<dbReference type="VEuPathDB" id="VectorBase:GBRI007696"/>
<keyword evidence="3" id="KW-1185">Reference proteome</keyword>
<name>A0A1A9W674_9MUSC</name>